<dbReference type="AlphaFoldDB" id="X1F0Q9"/>
<protein>
    <submittedName>
        <fullName evidence="1">Uncharacterized protein</fullName>
    </submittedName>
</protein>
<name>X1F0Q9_9ZZZZ</name>
<accession>X1F0Q9</accession>
<comment type="caution">
    <text evidence="1">The sequence shown here is derived from an EMBL/GenBank/DDBJ whole genome shotgun (WGS) entry which is preliminary data.</text>
</comment>
<sequence>MLQEIEGKLPQDKEKMLASIDRFQALSPEERTNFRIGRRVGIYSQLDDLNNLRKHQAVEQIIHQLSQGSNQVDEKTIHALTEGFIT</sequence>
<organism evidence="1">
    <name type="scientific">marine sediment metagenome</name>
    <dbReference type="NCBI Taxonomy" id="412755"/>
    <lineage>
        <taxon>unclassified sequences</taxon>
        <taxon>metagenomes</taxon>
        <taxon>ecological metagenomes</taxon>
    </lineage>
</organism>
<proteinExistence type="predicted"/>
<gene>
    <name evidence="1" type="ORF">S03H2_07810</name>
</gene>
<evidence type="ECO:0000313" key="1">
    <source>
        <dbReference type="EMBL" id="GAH26165.1"/>
    </source>
</evidence>
<dbReference type="EMBL" id="BARU01003671">
    <property type="protein sequence ID" value="GAH26165.1"/>
    <property type="molecule type" value="Genomic_DNA"/>
</dbReference>
<reference evidence="1" key="1">
    <citation type="journal article" date="2014" name="Front. Microbiol.">
        <title>High frequency of phylogenetically diverse reductive dehalogenase-homologous genes in deep subseafloor sedimentary metagenomes.</title>
        <authorList>
            <person name="Kawai M."/>
            <person name="Futagami T."/>
            <person name="Toyoda A."/>
            <person name="Takaki Y."/>
            <person name="Nishi S."/>
            <person name="Hori S."/>
            <person name="Arai W."/>
            <person name="Tsubouchi T."/>
            <person name="Morono Y."/>
            <person name="Uchiyama I."/>
            <person name="Ito T."/>
            <person name="Fujiyama A."/>
            <person name="Inagaki F."/>
            <person name="Takami H."/>
        </authorList>
    </citation>
    <scope>NUCLEOTIDE SEQUENCE</scope>
    <source>
        <strain evidence="1">Expedition CK06-06</strain>
    </source>
</reference>